<dbReference type="GO" id="GO:0045271">
    <property type="term" value="C:respiratory chain complex I"/>
    <property type="evidence" value="ECO:0007669"/>
    <property type="project" value="InterPro"/>
</dbReference>
<evidence type="ECO:0000313" key="2">
    <source>
        <dbReference type="Proteomes" id="UP001233999"/>
    </source>
</evidence>
<proteinExistence type="predicted"/>
<name>A0AAD8ADL9_DIPPU</name>
<sequence length="111" mass="12302">MESLIQTSKMVLYRKHINIMSLSKSVIQRHAAQKASSASTSAPTKSIADVPGLSSAVYKISSEEVGPGASKTSKYKNPEYFCYNKASYYEAEIEMLKYRLPQPSSKGMKKN</sequence>
<keyword evidence="2" id="KW-1185">Reference proteome</keyword>
<dbReference type="Proteomes" id="UP001233999">
    <property type="component" value="Unassembled WGS sequence"/>
</dbReference>
<dbReference type="InterPro" id="IPR026193">
    <property type="entry name" value="NDUFV3"/>
</dbReference>
<dbReference type="AlphaFoldDB" id="A0AAD8ADL9"/>
<protein>
    <recommendedName>
        <fullName evidence="3">NADH-ubiquinone oxidoreductase 9 kDa subunit</fullName>
    </recommendedName>
</protein>
<reference evidence="1" key="2">
    <citation type="submission" date="2023-05" db="EMBL/GenBank/DDBJ databases">
        <authorList>
            <person name="Fouks B."/>
        </authorList>
    </citation>
    <scope>NUCLEOTIDE SEQUENCE</scope>
    <source>
        <strain evidence="1">Stay&amp;Tobe</strain>
        <tissue evidence="1">Testes</tissue>
    </source>
</reference>
<accession>A0AAD8ADL9</accession>
<evidence type="ECO:0008006" key="3">
    <source>
        <dbReference type="Google" id="ProtNLM"/>
    </source>
</evidence>
<organism evidence="1 2">
    <name type="scientific">Diploptera punctata</name>
    <name type="common">Pacific beetle cockroach</name>
    <dbReference type="NCBI Taxonomy" id="6984"/>
    <lineage>
        <taxon>Eukaryota</taxon>
        <taxon>Metazoa</taxon>
        <taxon>Ecdysozoa</taxon>
        <taxon>Arthropoda</taxon>
        <taxon>Hexapoda</taxon>
        <taxon>Insecta</taxon>
        <taxon>Pterygota</taxon>
        <taxon>Neoptera</taxon>
        <taxon>Polyneoptera</taxon>
        <taxon>Dictyoptera</taxon>
        <taxon>Blattodea</taxon>
        <taxon>Blaberoidea</taxon>
        <taxon>Blaberidae</taxon>
        <taxon>Diplopterinae</taxon>
        <taxon>Diploptera</taxon>
    </lineage>
</organism>
<dbReference type="EMBL" id="JASPKZ010001944">
    <property type="protein sequence ID" value="KAJ9597034.1"/>
    <property type="molecule type" value="Genomic_DNA"/>
</dbReference>
<dbReference type="GO" id="GO:0005739">
    <property type="term" value="C:mitochondrion"/>
    <property type="evidence" value="ECO:0007669"/>
    <property type="project" value="InterPro"/>
</dbReference>
<gene>
    <name evidence="1" type="ORF">L9F63_027078</name>
</gene>
<comment type="caution">
    <text evidence="1">The sequence shown here is derived from an EMBL/GenBank/DDBJ whole genome shotgun (WGS) entry which is preliminary data.</text>
</comment>
<dbReference type="Pfam" id="PF15880">
    <property type="entry name" value="NDUFV3"/>
    <property type="match status" value="1"/>
</dbReference>
<reference evidence="1" key="1">
    <citation type="journal article" date="2023" name="IScience">
        <title>Live-bearing cockroach genome reveals convergent evolutionary mechanisms linked to viviparity in insects and beyond.</title>
        <authorList>
            <person name="Fouks B."/>
            <person name="Harrison M.C."/>
            <person name="Mikhailova A.A."/>
            <person name="Marchal E."/>
            <person name="English S."/>
            <person name="Carruthers M."/>
            <person name="Jennings E.C."/>
            <person name="Chiamaka E.L."/>
            <person name="Frigard R.A."/>
            <person name="Pippel M."/>
            <person name="Attardo G.M."/>
            <person name="Benoit J.B."/>
            <person name="Bornberg-Bauer E."/>
            <person name="Tobe S.S."/>
        </authorList>
    </citation>
    <scope>NUCLEOTIDE SEQUENCE</scope>
    <source>
        <strain evidence="1">Stay&amp;Tobe</strain>
    </source>
</reference>
<evidence type="ECO:0000313" key="1">
    <source>
        <dbReference type="EMBL" id="KAJ9597034.1"/>
    </source>
</evidence>